<organism evidence="1 2">
    <name type="scientific">Pseudomonas phage phiH2</name>
    <dbReference type="NCBI Taxonomy" id="2981578"/>
    <lineage>
        <taxon>Viruses</taxon>
        <taxon>Duplodnaviria</taxon>
        <taxon>Heunggongvirae</taxon>
        <taxon>Uroviricota</taxon>
        <taxon>Caudoviricetes</taxon>
        <taxon>Mesyanzhinovviridae</taxon>
        <taxon>Bradleyvirinae</taxon>
        <taxon>Pamexvirus</taxon>
        <taxon>Pamexvirus phiH2</taxon>
    </lineage>
</organism>
<evidence type="ECO:0000313" key="1">
    <source>
        <dbReference type="EMBL" id="UXX42027.1"/>
    </source>
</evidence>
<protein>
    <submittedName>
        <fullName evidence="1">Uncharacterized protein</fullName>
    </submittedName>
</protein>
<sequence>MQATLGAKPRTPFYANSFDDLTRSVQAALAHALEQGKGWLFRVDAGDLFDKYLAQFGSPDDRQYHNCNCCHSFLRRFGSLAVLTDDGRIVSALWDESLLPHHHAYREVAAALRETVEAGRVVDLFLWDEREWGHREAGGFTHLWATPDPLHRWTRRDMTAEQAMAAKREDRRHLARAIGEMDRKAVLRAAGMLRSGELSRGEKLVEWADWLVSLQDQAHSNASRTKREHLNRLLWRAVASAPAGWCTPRSSTLGALVDDISAGMSARELKRRHEERVDPLKYQRPTTLKEGNVRQAERLFEEMGLAPALRRRFALASELVHLWQPQATPAGQEPGLFGHLLPARRRTAEANLTSGHVAMTFAKFRRDVLPRALEVEVLVPQHGQFSAFTTQADPDAPPILQWDSEECRNPFAWYVYHNGSSAAVWGLRGGSRSRVVSMSLMPCCWGDEGRHRDLGNRALLVLEGAKDSRNSSLVLFPECLRSELHAVRSTIEAHSRAGRLEDVDGQHASGLLVGDGCEATLVVRTREGISSYRIDRWE</sequence>
<dbReference type="Proteomes" id="UP001061831">
    <property type="component" value="Segment"/>
</dbReference>
<proteinExistence type="predicted"/>
<evidence type="ECO:0000313" key="2">
    <source>
        <dbReference type="Proteomes" id="UP001061831"/>
    </source>
</evidence>
<dbReference type="KEGG" id="vg:79586677"/>
<reference evidence="1" key="1">
    <citation type="submission" date="2022-09" db="EMBL/GenBank/DDBJ databases">
        <authorList>
            <person name="Li Y.Y."/>
            <person name="Han Q.Z."/>
            <person name="Li P.Z."/>
            <person name="Yang H.J."/>
        </authorList>
    </citation>
    <scope>NUCLEOTIDE SEQUENCE</scope>
</reference>
<dbReference type="EMBL" id="OP361299">
    <property type="protein sequence ID" value="UXX42027.1"/>
    <property type="molecule type" value="Genomic_DNA"/>
</dbReference>
<keyword evidence="2" id="KW-1185">Reference proteome</keyword>
<name>A0A977XU93_9CAUD</name>
<dbReference type="RefSeq" id="YP_010739217.1">
    <property type="nucleotide sequence ID" value="NC_073037.1"/>
</dbReference>
<accession>A0A977XU93</accession>
<dbReference type="GeneID" id="79586677"/>